<dbReference type="SUPFAM" id="SSF53474">
    <property type="entry name" value="alpha/beta-Hydrolases"/>
    <property type="match status" value="1"/>
</dbReference>
<organism evidence="5 6">
    <name type="scientific">Nocardioides mangrovicus</name>
    <dbReference type="NCBI Taxonomy" id="2478913"/>
    <lineage>
        <taxon>Bacteria</taxon>
        <taxon>Bacillati</taxon>
        <taxon>Actinomycetota</taxon>
        <taxon>Actinomycetes</taxon>
        <taxon>Propionibacteriales</taxon>
        <taxon>Nocardioidaceae</taxon>
        <taxon>Nocardioides</taxon>
    </lineage>
</organism>
<gene>
    <name evidence="5" type="ORF">D9V37_11410</name>
</gene>
<dbReference type="GO" id="GO:0052689">
    <property type="term" value="F:carboxylic ester hydrolase activity"/>
    <property type="evidence" value="ECO:0007669"/>
    <property type="project" value="InterPro"/>
</dbReference>
<evidence type="ECO:0000313" key="6">
    <source>
        <dbReference type="Proteomes" id="UP000281708"/>
    </source>
</evidence>
<reference evidence="5 6" key="1">
    <citation type="submission" date="2018-10" db="EMBL/GenBank/DDBJ databases">
        <title>Marmoricola sp. 4Q3S-7 whole genome shotgun sequence.</title>
        <authorList>
            <person name="Li F."/>
        </authorList>
    </citation>
    <scope>NUCLEOTIDE SEQUENCE [LARGE SCALE GENOMIC DNA]</scope>
    <source>
        <strain evidence="5 6">4Q3S-7</strain>
    </source>
</reference>
<dbReference type="AlphaFoldDB" id="A0A3L8P2R9"/>
<evidence type="ECO:0000256" key="2">
    <source>
        <dbReference type="PIRSR" id="PIRSR017388-1"/>
    </source>
</evidence>
<feature type="site" description="Important for substrate specificity" evidence="3">
    <location>
        <position position="112"/>
    </location>
</feature>
<evidence type="ECO:0000313" key="5">
    <source>
        <dbReference type="EMBL" id="RLV49444.1"/>
    </source>
</evidence>
<protein>
    <submittedName>
        <fullName evidence="5">Alpha/beta fold hydrolase</fullName>
    </submittedName>
</protein>
<dbReference type="InterPro" id="IPR029058">
    <property type="entry name" value="AB_hydrolase_fold"/>
</dbReference>
<name>A0A3L8P2R9_9ACTN</name>
<dbReference type="Proteomes" id="UP000281708">
    <property type="component" value="Unassembled WGS sequence"/>
</dbReference>
<evidence type="ECO:0000256" key="1">
    <source>
        <dbReference type="ARBA" id="ARBA00022801"/>
    </source>
</evidence>
<dbReference type="PANTHER" id="PTHR43798">
    <property type="entry name" value="MONOACYLGLYCEROL LIPASE"/>
    <property type="match status" value="1"/>
</dbReference>
<evidence type="ECO:0000259" key="4">
    <source>
        <dbReference type="Pfam" id="PF12146"/>
    </source>
</evidence>
<dbReference type="OrthoDB" id="9786110at2"/>
<dbReference type="PANTHER" id="PTHR43798:SF31">
    <property type="entry name" value="AB HYDROLASE SUPERFAMILY PROTEIN YCLE"/>
    <property type="match status" value="1"/>
</dbReference>
<dbReference type="InterPro" id="IPR050266">
    <property type="entry name" value="AB_hydrolase_sf"/>
</dbReference>
<evidence type="ECO:0000256" key="3">
    <source>
        <dbReference type="PIRSR" id="PIRSR017388-3"/>
    </source>
</evidence>
<dbReference type="InterPro" id="IPR022742">
    <property type="entry name" value="Hydrolase_4"/>
</dbReference>
<feature type="domain" description="Serine aminopeptidase S33" evidence="4">
    <location>
        <begin position="5"/>
        <end position="95"/>
    </location>
</feature>
<dbReference type="PIRSF" id="PIRSF017388">
    <property type="entry name" value="Esterase_lipase"/>
    <property type="match status" value="1"/>
</dbReference>
<keyword evidence="1 5" id="KW-0378">Hydrolase</keyword>
<accession>A0A3L8P2R9</accession>
<dbReference type="Gene3D" id="3.40.50.1820">
    <property type="entry name" value="alpha/beta hydrolase"/>
    <property type="match status" value="1"/>
</dbReference>
<dbReference type="GO" id="GO:0016020">
    <property type="term" value="C:membrane"/>
    <property type="evidence" value="ECO:0007669"/>
    <property type="project" value="TreeGrafter"/>
</dbReference>
<sequence>MRPWGEYLAERGYAVSVPRLPGHGTSWQDMNRTGWADWYAEVERAFEALRARTDVVVAGGLSMGGGLVLWLAARHPEHVAGLMLVNPAVSSQDKRLRVVGLAKHLVGGLDAIGGDIKKPGVEEHAYPKTPLKALHSMTVGWQQVRADLSKVTAPTILFRSTEDHVVDDGSIRDIEAGIGSRDYTRVDLADSYHVATLDNDAPVIFEQSADFLARVTAAG</sequence>
<proteinExistence type="predicted"/>
<dbReference type="InterPro" id="IPR012354">
    <property type="entry name" value="Esterase_lipase"/>
</dbReference>
<feature type="active site" description="Charge relay system" evidence="2">
    <location>
        <position position="163"/>
    </location>
</feature>
<dbReference type="Pfam" id="PF12146">
    <property type="entry name" value="Hydrolase_4"/>
    <property type="match status" value="1"/>
</dbReference>
<feature type="active site" description="Nucleophile" evidence="2">
    <location>
        <position position="62"/>
    </location>
</feature>
<feature type="active site" description="Charge relay system" evidence="2">
    <location>
        <position position="193"/>
    </location>
</feature>
<keyword evidence="6" id="KW-1185">Reference proteome</keyword>
<dbReference type="EMBL" id="RDBE01000007">
    <property type="protein sequence ID" value="RLV49444.1"/>
    <property type="molecule type" value="Genomic_DNA"/>
</dbReference>
<comment type="caution">
    <text evidence="5">The sequence shown here is derived from an EMBL/GenBank/DDBJ whole genome shotgun (WGS) entry which is preliminary data.</text>
</comment>